<protein>
    <submittedName>
        <fullName evidence="2">Uncharacterized protein</fullName>
    </submittedName>
</protein>
<keyword evidence="3" id="KW-1185">Reference proteome</keyword>
<reference evidence="2" key="1">
    <citation type="journal article" date="2014" name="Int. J. Syst. Evol. Microbiol.">
        <title>Complete genome sequence of Corynebacterium casei LMG S-19264T (=DSM 44701T), isolated from a smear-ripened cheese.</title>
        <authorList>
            <consortium name="US DOE Joint Genome Institute (JGI-PGF)"/>
            <person name="Walter F."/>
            <person name="Albersmeier A."/>
            <person name="Kalinowski J."/>
            <person name="Ruckert C."/>
        </authorList>
    </citation>
    <scope>NUCLEOTIDE SEQUENCE</scope>
    <source>
        <strain evidence="2">JCM 4790</strain>
    </source>
</reference>
<organism evidence="2 3">
    <name type="scientific">Streptomyces minutiscleroticus</name>
    <dbReference type="NCBI Taxonomy" id="68238"/>
    <lineage>
        <taxon>Bacteria</taxon>
        <taxon>Bacillati</taxon>
        <taxon>Actinomycetota</taxon>
        <taxon>Actinomycetes</taxon>
        <taxon>Kitasatosporales</taxon>
        <taxon>Streptomycetaceae</taxon>
        <taxon>Streptomyces</taxon>
    </lineage>
</organism>
<accession>A0A918NNW8</accession>
<name>A0A918NNW8_9ACTN</name>
<reference evidence="2" key="2">
    <citation type="submission" date="2020-09" db="EMBL/GenBank/DDBJ databases">
        <authorList>
            <person name="Sun Q."/>
            <person name="Ohkuma M."/>
        </authorList>
    </citation>
    <scope>NUCLEOTIDE SEQUENCE</scope>
    <source>
        <strain evidence="2">JCM 4790</strain>
    </source>
</reference>
<feature type="region of interest" description="Disordered" evidence="1">
    <location>
        <begin position="36"/>
        <end position="68"/>
    </location>
</feature>
<gene>
    <name evidence="2" type="ORF">GCM10010358_41840</name>
</gene>
<evidence type="ECO:0000313" key="2">
    <source>
        <dbReference type="EMBL" id="GGX83195.1"/>
    </source>
</evidence>
<evidence type="ECO:0000313" key="3">
    <source>
        <dbReference type="Proteomes" id="UP000619244"/>
    </source>
</evidence>
<feature type="compositionally biased region" description="Basic and acidic residues" evidence="1">
    <location>
        <begin position="38"/>
        <end position="48"/>
    </location>
</feature>
<dbReference type="AlphaFoldDB" id="A0A918NNW8"/>
<evidence type="ECO:0000256" key="1">
    <source>
        <dbReference type="SAM" id="MobiDB-lite"/>
    </source>
</evidence>
<feature type="region of interest" description="Disordered" evidence="1">
    <location>
        <begin position="96"/>
        <end position="117"/>
    </location>
</feature>
<feature type="compositionally biased region" description="Low complexity" evidence="1">
    <location>
        <begin position="107"/>
        <end position="117"/>
    </location>
</feature>
<dbReference type="Proteomes" id="UP000619244">
    <property type="component" value="Unassembled WGS sequence"/>
</dbReference>
<sequence length="117" mass="12166">MAFLPSRGPAVVDPEGPVPVRYRAFPCAAPYAARARKPGREARAEARAFARGSPSMPARKPGRASVEVRSCPNGARTCLLSRNACVACRGNHTFGHEAEVNGRVRTGAAAGDPAAGP</sequence>
<dbReference type="EMBL" id="BMVU01000020">
    <property type="protein sequence ID" value="GGX83195.1"/>
    <property type="molecule type" value="Genomic_DNA"/>
</dbReference>
<comment type="caution">
    <text evidence="2">The sequence shown here is derived from an EMBL/GenBank/DDBJ whole genome shotgun (WGS) entry which is preliminary data.</text>
</comment>
<proteinExistence type="predicted"/>